<accession>A0ACB8ESP5</accession>
<name>A0ACB8ESP5_9SAUR</name>
<proteinExistence type="predicted"/>
<organism evidence="1 2">
    <name type="scientific">Sphaerodactylus townsendi</name>
    <dbReference type="NCBI Taxonomy" id="933632"/>
    <lineage>
        <taxon>Eukaryota</taxon>
        <taxon>Metazoa</taxon>
        <taxon>Chordata</taxon>
        <taxon>Craniata</taxon>
        <taxon>Vertebrata</taxon>
        <taxon>Euteleostomi</taxon>
        <taxon>Lepidosauria</taxon>
        <taxon>Squamata</taxon>
        <taxon>Bifurcata</taxon>
        <taxon>Gekkota</taxon>
        <taxon>Sphaerodactylidae</taxon>
        <taxon>Sphaerodactylus</taxon>
    </lineage>
</organism>
<dbReference type="EMBL" id="CM037620">
    <property type="protein sequence ID" value="KAH7995802.1"/>
    <property type="molecule type" value="Genomic_DNA"/>
</dbReference>
<gene>
    <name evidence="1" type="ORF">K3G42_028652</name>
</gene>
<sequence length="372" mass="42838">MRNLTALELGCISSIQKYTKQTKWDKKFLIFGDRPKETDCHHLKGIIFITLWDNFDVLMSVAEDFYRKDKHPITRPEYLQETYDQCIEVLGQKLLLYLEQVNKYHIACISEFRDQLKKFEELLPDIVQLVVGKLLKDHEQQLLNATEKIWQGLQEQLQKWDMEKNKNKNKLRPTLGHPDNLPQLEALCQEEEERQKEQVDGIRLCTQKLEACVIQSAQRFVSALAACTEKILGELDNSLTVDDVQTGKKEIPREKTSTLLRRKQAGLSLAVEECKLVAERGSRTCPGIPRTALAGLPGQILCGETAAVTTAKTTLGHVAAVRERDAAYLKFKQVLETEFGRTKEENTAHLMKAQHWTDWWKKSMQKIKQLYS</sequence>
<keyword evidence="2" id="KW-1185">Reference proteome</keyword>
<dbReference type="Proteomes" id="UP000827872">
    <property type="component" value="Linkage Group LG07"/>
</dbReference>
<protein>
    <submittedName>
        <fullName evidence="1">Uncharacterized protein</fullName>
    </submittedName>
</protein>
<reference evidence="1" key="1">
    <citation type="submission" date="2021-08" db="EMBL/GenBank/DDBJ databases">
        <title>The first chromosome-level gecko genome reveals the dynamic sex chromosomes of Neotropical dwarf geckos (Sphaerodactylidae: Sphaerodactylus).</title>
        <authorList>
            <person name="Pinto B.J."/>
            <person name="Keating S.E."/>
            <person name="Gamble T."/>
        </authorList>
    </citation>
    <scope>NUCLEOTIDE SEQUENCE</scope>
    <source>
        <strain evidence="1">TG3544</strain>
    </source>
</reference>
<evidence type="ECO:0000313" key="2">
    <source>
        <dbReference type="Proteomes" id="UP000827872"/>
    </source>
</evidence>
<comment type="caution">
    <text evidence="1">The sequence shown here is derived from an EMBL/GenBank/DDBJ whole genome shotgun (WGS) entry which is preliminary data.</text>
</comment>
<evidence type="ECO:0000313" key="1">
    <source>
        <dbReference type="EMBL" id="KAH7995802.1"/>
    </source>
</evidence>